<keyword evidence="7 9" id="KW-0472">Membrane</keyword>
<feature type="domain" description="Tripartite ATP-independent periplasmic transporters DctQ component" evidence="10">
    <location>
        <begin position="26"/>
        <end position="159"/>
    </location>
</feature>
<comment type="function">
    <text evidence="9">Part of the tripartite ATP-independent periplasmic (TRAP) transport system.</text>
</comment>
<evidence type="ECO:0000313" key="11">
    <source>
        <dbReference type="EMBL" id="SFR68394.1"/>
    </source>
</evidence>
<keyword evidence="5 9" id="KW-0812">Transmembrane</keyword>
<evidence type="ECO:0000259" key="10">
    <source>
        <dbReference type="Pfam" id="PF04290"/>
    </source>
</evidence>
<dbReference type="AlphaFoldDB" id="A0A1I6INU4"/>
<sequence length="180" mass="19991">MYAIGRALARITNVVSILGGLAIALMMFHITFDVIGRYVFNSPIPGTITIVSYYYMSIAAFVPLAFAEQKDAHISVEVITERMPAWMRNNLERLSLLCSMTVFGFLAVRTFGEAQRKYEMGASVVQGSADITIWVTYYMLPVGSGLMFLVVLYKLINSFLPQESGLDTERAKADELPPAD</sequence>
<organism evidence="11 12">
    <name type="scientific">Marinobacter daqiaonensis</name>
    <dbReference type="NCBI Taxonomy" id="650891"/>
    <lineage>
        <taxon>Bacteria</taxon>
        <taxon>Pseudomonadati</taxon>
        <taxon>Pseudomonadota</taxon>
        <taxon>Gammaproteobacteria</taxon>
        <taxon>Pseudomonadales</taxon>
        <taxon>Marinobacteraceae</taxon>
        <taxon>Marinobacter</taxon>
    </lineage>
</organism>
<protein>
    <recommendedName>
        <fullName evidence="9">TRAP transporter small permease protein</fullName>
    </recommendedName>
</protein>
<comment type="subcellular location">
    <subcellularLocation>
        <location evidence="1 9">Cell inner membrane</location>
        <topology evidence="1 9">Multi-pass membrane protein</topology>
    </subcellularLocation>
</comment>
<keyword evidence="6 9" id="KW-1133">Transmembrane helix</keyword>
<evidence type="ECO:0000256" key="4">
    <source>
        <dbReference type="ARBA" id="ARBA00022519"/>
    </source>
</evidence>
<feature type="transmembrane region" description="Helical" evidence="9">
    <location>
        <begin position="44"/>
        <end position="66"/>
    </location>
</feature>
<reference evidence="11 12" key="1">
    <citation type="submission" date="2016-10" db="EMBL/GenBank/DDBJ databases">
        <authorList>
            <person name="de Groot N.N."/>
        </authorList>
    </citation>
    <scope>NUCLEOTIDE SEQUENCE [LARGE SCALE GENOMIC DNA]</scope>
    <source>
        <strain evidence="11 12">CGMCC 1.9167</strain>
    </source>
</reference>
<evidence type="ECO:0000256" key="9">
    <source>
        <dbReference type="RuleBase" id="RU369079"/>
    </source>
</evidence>
<evidence type="ECO:0000256" key="7">
    <source>
        <dbReference type="ARBA" id="ARBA00023136"/>
    </source>
</evidence>
<evidence type="ECO:0000313" key="12">
    <source>
        <dbReference type="Proteomes" id="UP000198644"/>
    </source>
</evidence>
<accession>A0A1I6INU4</accession>
<evidence type="ECO:0000256" key="1">
    <source>
        <dbReference type="ARBA" id="ARBA00004429"/>
    </source>
</evidence>
<keyword evidence="4 9" id="KW-0997">Cell inner membrane</keyword>
<evidence type="ECO:0000256" key="5">
    <source>
        <dbReference type="ARBA" id="ARBA00022692"/>
    </source>
</evidence>
<gene>
    <name evidence="11" type="ORF">SAMN05216203_2538</name>
</gene>
<evidence type="ECO:0000256" key="8">
    <source>
        <dbReference type="ARBA" id="ARBA00038436"/>
    </source>
</evidence>
<feature type="transmembrane region" description="Helical" evidence="9">
    <location>
        <begin position="131"/>
        <end position="153"/>
    </location>
</feature>
<evidence type="ECO:0000256" key="6">
    <source>
        <dbReference type="ARBA" id="ARBA00022989"/>
    </source>
</evidence>
<dbReference type="Proteomes" id="UP000198644">
    <property type="component" value="Unassembled WGS sequence"/>
</dbReference>
<feature type="transmembrane region" description="Helical" evidence="9">
    <location>
        <begin position="12"/>
        <end position="32"/>
    </location>
</feature>
<evidence type="ECO:0000256" key="3">
    <source>
        <dbReference type="ARBA" id="ARBA00022475"/>
    </source>
</evidence>
<comment type="subunit">
    <text evidence="9">The complex comprises the extracytoplasmic solute receptor protein and the two transmembrane proteins.</text>
</comment>
<keyword evidence="2 9" id="KW-0813">Transport</keyword>
<dbReference type="GO" id="GO:0005886">
    <property type="term" value="C:plasma membrane"/>
    <property type="evidence" value="ECO:0007669"/>
    <property type="project" value="UniProtKB-SubCell"/>
</dbReference>
<dbReference type="PANTHER" id="PTHR35011:SF10">
    <property type="entry name" value="TRAP TRANSPORTER SMALL PERMEASE PROTEIN"/>
    <property type="match status" value="1"/>
</dbReference>
<dbReference type="Pfam" id="PF04290">
    <property type="entry name" value="DctQ"/>
    <property type="match status" value="1"/>
</dbReference>
<dbReference type="EMBL" id="FOYW01000001">
    <property type="protein sequence ID" value="SFR68394.1"/>
    <property type="molecule type" value="Genomic_DNA"/>
</dbReference>
<dbReference type="RefSeq" id="WP_092013028.1">
    <property type="nucleotide sequence ID" value="NZ_FOYW01000001.1"/>
</dbReference>
<evidence type="ECO:0000256" key="2">
    <source>
        <dbReference type="ARBA" id="ARBA00022448"/>
    </source>
</evidence>
<comment type="similarity">
    <text evidence="8 9">Belongs to the TRAP transporter small permease family.</text>
</comment>
<feature type="transmembrane region" description="Helical" evidence="9">
    <location>
        <begin position="91"/>
        <end position="111"/>
    </location>
</feature>
<name>A0A1I6INU4_9GAMM</name>
<dbReference type="GO" id="GO:0022857">
    <property type="term" value="F:transmembrane transporter activity"/>
    <property type="evidence" value="ECO:0007669"/>
    <property type="project" value="UniProtKB-UniRule"/>
</dbReference>
<proteinExistence type="inferred from homology"/>
<dbReference type="InterPro" id="IPR055348">
    <property type="entry name" value="DctQ"/>
</dbReference>
<dbReference type="STRING" id="650891.SAMN05216203_2538"/>
<dbReference type="OrthoDB" id="2877624at2"/>
<dbReference type="InterPro" id="IPR007387">
    <property type="entry name" value="TRAP_DctQ"/>
</dbReference>
<keyword evidence="3" id="KW-1003">Cell membrane</keyword>
<keyword evidence="12" id="KW-1185">Reference proteome</keyword>
<dbReference type="PANTHER" id="PTHR35011">
    <property type="entry name" value="2,3-DIKETO-L-GULONATE TRAP TRANSPORTER SMALL PERMEASE PROTEIN YIAM"/>
    <property type="match status" value="1"/>
</dbReference>
<dbReference type="GO" id="GO:0015740">
    <property type="term" value="P:C4-dicarboxylate transport"/>
    <property type="evidence" value="ECO:0007669"/>
    <property type="project" value="TreeGrafter"/>
</dbReference>